<dbReference type="Proteomes" id="UP000709336">
    <property type="component" value="Unassembled WGS sequence"/>
</dbReference>
<keyword evidence="1" id="KW-0808">Transferase</keyword>
<evidence type="ECO:0000313" key="1">
    <source>
        <dbReference type="EMBL" id="NMH59111.1"/>
    </source>
</evidence>
<keyword evidence="1" id="KW-0489">Methyltransferase</keyword>
<dbReference type="SUPFAM" id="SSF51004">
    <property type="entry name" value="C-terminal (heme d1) domain of cytochrome cd1-nitrite reductase"/>
    <property type="match status" value="1"/>
</dbReference>
<dbReference type="GO" id="GO:0008168">
    <property type="term" value="F:methyltransferase activity"/>
    <property type="evidence" value="ECO:0007669"/>
    <property type="project" value="UniProtKB-KW"/>
</dbReference>
<proteinExistence type="predicted"/>
<reference evidence="1 2" key="1">
    <citation type="submission" date="2020-03" db="EMBL/GenBank/DDBJ databases">
        <title>Alteromonas ponticola sp. nov., isolated from seawater.</title>
        <authorList>
            <person name="Yoon J.-H."/>
            <person name="Kim Y.-O."/>
        </authorList>
    </citation>
    <scope>NUCLEOTIDE SEQUENCE [LARGE SCALE GENOMIC DNA]</scope>
    <source>
        <strain evidence="1 2">MYP5</strain>
    </source>
</reference>
<comment type="caution">
    <text evidence="1">The sequence shown here is derived from an EMBL/GenBank/DDBJ whole genome shotgun (WGS) entry which is preliminary data.</text>
</comment>
<accession>A0ABX1QZL4</accession>
<dbReference type="PROSITE" id="PS51257">
    <property type="entry name" value="PROKAR_LIPOPROTEIN"/>
    <property type="match status" value="1"/>
</dbReference>
<protein>
    <submittedName>
        <fullName evidence="1">5-methyltetrahydrofolate--homocysteine methyltransferase</fullName>
    </submittedName>
</protein>
<evidence type="ECO:0000313" key="2">
    <source>
        <dbReference type="Proteomes" id="UP000709336"/>
    </source>
</evidence>
<keyword evidence="2" id="KW-1185">Reference proteome</keyword>
<gene>
    <name evidence="1" type="ORF">HCJ96_03630</name>
</gene>
<dbReference type="InterPro" id="IPR011048">
    <property type="entry name" value="Haem_d1_sf"/>
</dbReference>
<name>A0ABX1QZL4_9ALTE</name>
<organism evidence="1 2">
    <name type="scientific">Alteromonas ponticola</name>
    <dbReference type="NCBI Taxonomy" id="2720613"/>
    <lineage>
        <taxon>Bacteria</taxon>
        <taxon>Pseudomonadati</taxon>
        <taxon>Pseudomonadota</taxon>
        <taxon>Gammaproteobacteria</taxon>
        <taxon>Alteromonadales</taxon>
        <taxon>Alteromonadaceae</taxon>
        <taxon>Alteromonas/Salinimonas group</taxon>
        <taxon>Alteromonas</taxon>
    </lineage>
</organism>
<dbReference type="GO" id="GO:0032259">
    <property type="term" value="P:methylation"/>
    <property type="evidence" value="ECO:0007669"/>
    <property type="project" value="UniProtKB-KW"/>
</dbReference>
<dbReference type="EMBL" id="JAATNW010000002">
    <property type="protein sequence ID" value="NMH59111.1"/>
    <property type="molecule type" value="Genomic_DNA"/>
</dbReference>
<sequence length="463" mass="50542">MNRSFHLNLIAAGIGAVLLTGCGDAETTIVEKDPIEEAEDEHDDDEHDHGDEGFLIESLGRLAVLSNDAAEALVFDLDDSALLDTFSLTNESNSLTASAGYRYAVITSRSNDYIGFIDGGLWREDHAEHDHDFEQAPAMSDFVLTGSRPTHVVKHDGQMAIFYDGDADASLPALVQVATDLDITNETDPLPSINYTVNMHGVAEPRGEHLLATVRRDDAESTSANKVLPDQVAVYHLHDSEYEQEQVLEVACPDLHGAAQNHDFVVFGCSDGVLVAHQHDDTYEAEKIANIDELGDVRIGSFYGHEESESFIGVASSHGGGSAMLLSVNPEENEMELLEWQPADGASPVAYSFSSEGDHFLVLDDQGFLNVLSAHEHDGHMHWELEESIDISEEDVSTMPEGVSFSMSVAQNGQYVYVADPLAQHVLQIDLESLEIAGDIELEIVPKSISWLGIAETHDHNHE</sequence>
<dbReference type="RefSeq" id="WP_169209684.1">
    <property type="nucleotide sequence ID" value="NZ_JAATNW010000002.1"/>
</dbReference>